<dbReference type="InterPro" id="IPR024072">
    <property type="entry name" value="DHFR-like_dom_sf"/>
</dbReference>
<dbReference type="RefSeq" id="WP_271279469.1">
    <property type="nucleotide sequence ID" value="NZ_BAABFD010000020.1"/>
</dbReference>
<dbReference type="Proteomes" id="UP001212498">
    <property type="component" value="Unassembled WGS sequence"/>
</dbReference>
<reference evidence="1 2" key="1">
    <citation type="submission" date="2022-11" db="EMBL/GenBank/DDBJ databases">
        <title>Nonomuraea corallina sp. nov., a new species of the genus Nonomuraea isolated from sea side sediment in Thai sea.</title>
        <authorList>
            <person name="Ngamcharungchit C."/>
            <person name="Matsumoto A."/>
            <person name="Suriyachadkun C."/>
            <person name="Panbangred W."/>
            <person name="Inahashi Y."/>
            <person name="Intra B."/>
        </authorList>
    </citation>
    <scope>NUCLEOTIDE SEQUENCE [LARGE SCALE GENOMIC DNA]</scope>
    <source>
        <strain evidence="1 2">DSM 43553</strain>
    </source>
</reference>
<sequence length="108" mass="11791">MARLDGDLDWLVSRDEAAGGDLGYQEFTDGVDTVVMGRGTYETRLGFDPWPYEGMRVAVLSTTLEQDADPRVTVYRDLGSLVRGLAAHGTKSVYADGGQVIRTFMRAG</sequence>
<evidence type="ECO:0008006" key="3">
    <source>
        <dbReference type="Google" id="ProtNLM"/>
    </source>
</evidence>
<dbReference type="Gene3D" id="3.40.430.10">
    <property type="entry name" value="Dihydrofolate Reductase, subunit A"/>
    <property type="match status" value="1"/>
</dbReference>
<keyword evidence="2" id="KW-1185">Reference proteome</keyword>
<dbReference type="SUPFAM" id="SSF53597">
    <property type="entry name" value="Dihydrofolate reductase-like"/>
    <property type="match status" value="1"/>
</dbReference>
<proteinExistence type="predicted"/>
<comment type="caution">
    <text evidence="1">The sequence shown here is derived from an EMBL/GenBank/DDBJ whole genome shotgun (WGS) entry which is preliminary data.</text>
</comment>
<evidence type="ECO:0000313" key="2">
    <source>
        <dbReference type="Proteomes" id="UP001212498"/>
    </source>
</evidence>
<evidence type="ECO:0000313" key="1">
    <source>
        <dbReference type="EMBL" id="MDA0645996.1"/>
    </source>
</evidence>
<accession>A0ABT4T903</accession>
<protein>
    <recommendedName>
        <fullName evidence="3">Bacterial bifunctional deaminase-reductase C-terminal domain-containing protein</fullName>
    </recommendedName>
</protein>
<name>A0ABT4T903_9ACTN</name>
<gene>
    <name evidence="1" type="ORF">OUY24_35680</name>
</gene>
<organism evidence="1 2">
    <name type="scientific">Nonomuraea ferruginea</name>
    <dbReference type="NCBI Taxonomy" id="46174"/>
    <lineage>
        <taxon>Bacteria</taxon>
        <taxon>Bacillati</taxon>
        <taxon>Actinomycetota</taxon>
        <taxon>Actinomycetes</taxon>
        <taxon>Streptosporangiales</taxon>
        <taxon>Streptosporangiaceae</taxon>
        <taxon>Nonomuraea</taxon>
    </lineage>
</organism>
<dbReference type="EMBL" id="JAPNUD010000167">
    <property type="protein sequence ID" value="MDA0645996.1"/>
    <property type="molecule type" value="Genomic_DNA"/>
</dbReference>